<dbReference type="GO" id="GO:0003964">
    <property type="term" value="F:RNA-directed DNA polymerase activity"/>
    <property type="evidence" value="ECO:0007669"/>
    <property type="project" value="UniProtKB-KW"/>
</dbReference>
<sequence length="318" mass="37731">MIESNPEYYFHWIQDSLKSKKFTTSKYEVMDRWDGKKMRVIYKLPYFPDRIIQHALVQVCEPFWKSGFIRDTFQSIVGRGANDARKRVEKFVKGRPGLFALKFDIHQYYPSINSDILKKEIRKKIKCKDTLWLIDDIIDSADGSPIGNYTSQYFGNINLSSFDWWMKQTVKPYGYFRYCDDIVVLTNSSREAHQIRKISFDKLMTDHALRVKSNWQIFPVDDRGIDFVGYVFRSTGTRIRKSIAKGITKKRRLISRSPSDMTEYQIANGMMSYWGWCKNVQAKKFWFSNLTDEVLNKIEISKESIKERQRCRLIQKRS</sequence>
<dbReference type="Proteomes" id="UP001556653">
    <property type="component" value="Unassembled WGS sequence"/>
</dbReference>
<name>A0ABV3S6W4_9GAMM</name>
<feature type="domain" description="Reverse transcriptase" evidence="2">
    <location>
        <begin position="11"/>
        <end position="232"/>
    </location>
</feature>
<accession>A0ABV3S6W4</accession>
<dbReference type="PROSITE" id="PS50878">
    <property type="entry name" value="RT_POL"/>
    <property type="match status" value="1"/>
</dbReference>
<keyword evidence="4" id="KW-1185">Reference proteome</keyword>
<dbReference type="RefSeq" id="WP_367966357.1">
    <property type="nucleotide sequence ID" value="NZ_JBAKFJ010000001.1"/>
</dbReference>
<evidence type="ECO:0000256" key="1">
    <source>
        <dbReference type="ARBA" id="ARBA00034120"/>
    </source>
</evidence>
<gene>
    <name evidence="3" type="ORF">V6X64_02550</name>
</gene>
<evidence type="ECO:0000313" key="3">
    <source>
        <dbReference type="EMBL" id="MEX0385874.1"/>
    </source>
</evidence>
<keyword evidence="3" id="KW-0808">Transferase</keyword>
<organism evidence="3 4">
    <name type="scientific">Spiribacter onubensis</name>
    <dbReference type="NCBI Taxonomy" id="3122420"/>
    <lineage>
        <taxon>Bacteria</taxon>
        <taxon>Pseudomonadati</taxon>
        <taxon>Pseudomonadota</taxon>
        <taxon>Gammaproteobacteria</taxon>
        <taxon>Chromatiales</taxon>
        <taxon>Ectothiorhodospiraceae</taxon>
        <taxon>Spiribacter</taxon>
    </lineage>
</organism>
<protein>
    <submittedName>
        <fullName evidence="3">RNA-directed DNA polymerase</fullName>
    </submittedName>
</protein>
<dbReference type="InterPro" id="IPR051083">
    <property type="entry name" value="GrpII_Intron_Splice-Mob/Def"/>
</dbReference>
<dbReference type="PANTHER" id="PTHR34047">
    <property type="entry name" value="NUCLEAR INTRON MATURASE 1, MITOCHONDRIAL-RELATED"/>
    <property type="match status" value="1"/>
</dbReference>
<dbReference type="EMBL" id="JBAKFJ010000001">
    <property type="protein sequence ID" value="MEX0385874.1"/>
    <property type="molecule type" value="Genomic_DNA"/>
</dbReference>
<comment type="similarity">
    <text evidence="1">Belongs to the bacterial reverse transcriptase family.</text>
</comment>
<keyword evidence="3" id="KW-0548">Nucleotidyltransferase</keyword>
<dbReference type="SUPFAM" id="SSF56672">
    <property type="entry name" value="DNA/RNA polymerases"/>
    <property type="match status" value="1"/>
</dbReference>
<dbReference type="InterPro" id="IPR000477">
    <property type="entry name" value="RT_dom"/>
</dbReference>
<reference evidence="3 4" key="1">
    <citation type="submission" date="2024-02" db="EMBL/GenBank/DDBJ databases">
        <title>New especies of Spiribacter isolated from saline water.</title>
        <authorList>
            <person name="Leon M.J."/>
            <person name="De La Haba R."/>
            <person name="Sanchez-Porro C."/>
            <person name="Ventosa A."/>
        </authorList>
    </citation>
    <scope>NUCLEOTIDE SEQUENCE [LARGE SCALE GENOMIC DNA]</scope>
    <source>
        <strain evidence="4">ag22IC4-227</strain>
    </source>
</reference>
<keyword evidence="3" id="KW-0695">RNA-directed DNA polymerase</keyword>
<dbReference type="CDD" id="cd01646">
    <property type="entry name" value="RT_Bac_retron_I"/>
    <property type="match status" value="1"/>
</dbReference>
<evidence type="ECO:0000259" key="2">
    <source>
        <dbReference type="PROSITE" id="PS50878"/>
    </source>
</evidence>
<comment type="caution">
    <text evidence="3">The sequence shown here is derived from an EMBL/GenBank/DDBJ whole genome shotgun (WGS) entry which is preliminary data.</text>
</comment>
<dbReference type="InterPro" id="IPR043502">
    <property type="entry name" value="DNA/RNA_pol_sf"/>
</dbReference>
<evidence type="ECO:0000313" key="4">
    <source>
        <dbReference type="Proteomes" id="UP001556653"/>
    </source>
</evidence>
<dbReference type="PANTHER" id="PTHR34047:SF8">
    <property type="entry name" value="PROTEIN YKFC"/>
    <property type="match status" value="1"/>
</dbReference>
<proteinExistence type="inferred from homology"/>